<dbReference type="EMBL" id="CP021108">
    <property type="protein sequence ID" value="ARP84540.1"/>
    <property type="molecule type" value="Genomic_DNA"/>
</dbReference>
<sequence length="80" mass="8520">MAKAVDKAEATAAAPARPWYREPWPWILMAGPAIALVGCTVTMYLAANRYVDTPITEGATRQGLVVTKTPPATARPPAAR</sequence>
<evidence type="ECO:0000313" key="3">
    <source>
        <dbReference type="EMBL" id="ARP84540.1"/>
    </source>
</evidence>
<proteinExistence type="predicted"/>
<keyword evidence="2" id="KW-1133">Transmembrane helix</keyword>
<organism evidence="3 4">
    <name type="scientific">Bordetella genomosp. 8</name>
    <dbReference type="NCBI Taxonomy" id="1416806"/>
    <lineage>
        <taxon>Bacteria</taxon>
        <taxon>Pseudomonadati</taxon>
        <taxon>Pseudomonadota</taxon>
        <taxon>Betaproteobacteria</taxon>
        <taxon>Burkholderiales</taxon>
        <taxon>Alcaligenaceae</taxon>
        <taxon>Bordetella</taxon>
    </lineage>
</organism>
<gene>
    <name evidence="3" type="ORF">CAL12_14350</name>
</gene>
<evidence type="ECO:0000256" key="2">
    <source>
        <dbReference type="SAM" id="Phobius"/>
    </source>
</evidence>
<dbReference type="OrthoDB" id="5295180at2"/>
<dbReference type="AlphaFoldDB" id="A0A1W6YTX1"/>
<name>A0A1W6YTX1_9BORD</name>
<dbReference type="STRING" id="1416806.CAL12_14350"/>
<evidence type="ECO:0000313" key="4">
    <source>
        <dbReference type="Proteomes" id="UP000194151"/>
    </source>
</evidence>
<protein>
    <submittedName>
        <fullName evidence="3">Lipoprotein</fullName>
    </submittedName>
</protein>
<evidence type="ECO:0000256" key="1">
    <source>
        <dbReference type="SAM" id="MobiDB-lite"/>
    </source>
</evidence>
<dbReference type="KEGG" id="bgv:CAL12_14350"/>
<accession>A0A1W6YTX1</accession>
<keyword evidence="3" id="KW-0449">Lipoprotein</keyword>
<dbReference type="Proteomes" id="UP000194151">
    <property type="component" value="Chromosome"/>
</dbReference>
<reference evidence="3 4" key="1">
    <citation type="submission" date="2017-05" db="EMBL/GenBank/DDBJ databases">
        <title>Complete and WGS of Bordetella genogroups.</title>
        <authorList>
            <person name="Spilker T."/>
            <person name="LiPuma J."/>
        </authorList>
    </citation>
    <scope>NUCLEOTIDE SEQUENCE [LARGE SCALE GENOMIC DNA]</scope>
    <source>
        <strain evidence="3 4">AU19157</strain>
    </source>
</reference>
<feature type="region of interest" description="Disordered" evidence="1">
    <location>
        <begin position="61"/>
        <end position="80"/>
    </location>
</feature>
<feature type="compositionally biased region" description="Low complexity" evidence="1">
    <location>
        <begin position="69"/>
        <end position="80"/>
    </location>
</feature>
<feature type="transmembrane region" description="Helical" evidence="2">
    <location>
        <begin position="26"/>
        <end position="47"/>
    </location>
</feature>
<keyword evidence="2" id="KW-0472">Membrane</keyword>
<keyword evidence="4" id="KW-1185">Reference proteome</keyword>
<keyword evidence="2" id="KW-0812">Transmembrane</keyword>